<gene>
    <name evidence="2" type="ORF">BDK89_2735</name>
</gene>
<dbReference type="Gene3D" id="1.10.30.50">
    <property type="match status" value="1"/>
</dbReference>
<dbReference type="InterPro" id="IPR052892">
    <property type="entry name" value="NA-targeting_endonuclease"/>
</dbReference>
<protein>
    <submittedName>
        <fullName evidence="2">5-methylcytosine-specific restriction endonuclease McrA</fullName>
    </submittedName>
</protein>
<dbReference type="GO" id="GO:0004519">
    <property type="term" value="F:endonuclease activity"/>
    <property type="evidence" value="ECO:0007669"/>
    <property type="project" value="UniProtKB-KW"/>
</dbReference>
<dbReference type="Pfam" id="PF01844">
    <property type="entry name" value="HNH"/>
    <property type="match status" value="1"/>
</dbReference>
<dbReference type="Proteomes" id="UP000294558">
    <property type="component" value="Unassembled WGS sequence"/>
</dbReference>
<keyword evidence="3" id="KW-1185">Reference proteome</keyword>
<organism evidence="2 3">
    <name type="scientific">Ilumatobacter fluminis</name>
    <dbReference type="NCBI Taxonomy" id="467091"/>
    <lineage>
        <taxon>Bacteria</taxon>
        <taxon>Bacillati</taxon>
        <taxon>Actinomycetota</taxon>
        <taxon>Acidimicrobiia</taxon>
        <taxon>Acidimicrobiales</taxon>
        <taxon>Ilumatobacteraceae</taxon>
        <taxon>Ilumatobacter</taxon>
    </lineage>
</organism>
<evidence type="ECO:0000313" key="3">
    <source>
        <dbReference type="Proteomes" id="UP000294558"/>
    </source>
</evidence>
<feature type="domain" description="HNH nuclease" evidence="1">
    <location>
        <begin position="73"/>
        <end position="127"/>
    </location>
</feature>
<dbReference type="RefSeq" id="WP_133869436.1">
    <property type="nucleotide sequence ID" value="NZ_JAVJPS010000024.1"/>
</dbReference>
<sequence>MPIPVLLLDAGWRVDRVIGVEFACELLVTGKAVAASSDIAQVLHSPSIEVAVPSVIARSGRLHAAQRRTPTCSPRRVRQRDAHQCQFVIDGLPCDRRGDSVDHLFPRSRGGGNGWLNLVAACRHHNHSKADRSLEEMQLRHGWDLRRAPYVPTRTEVLVSSISNPRAEWEPFLAA</sequence>
<evidence type="ECO:0000313" key="2">
    <source>
        <dbReference type="EMBL" id="TDT17130.1"/>
    </source>
</evidence>
<proteinExistence type="predicted"/>
<dbReference type="PANTHER" id="PTHR33877">
    <property type="entry name" value="SLL1193 PROTEIN"/>
    <property type="match status" value="1"/>
</dbReference>
<dbReference type="GO" id="GO:0008270">
    <property type="term" value="F:zinc ion binding"/>
    <property type="evidence" value="ECO:0007669"/>
    <property type="project" value="InterPro"/>
</dbReference>
<keyword evidence="2" id="KW-0378">Hydrolase</keyword>
<dbReference type="CDD" id="cd00085">
    <property type="entry name" value="HNHc"/>
    <property type="match status" value="1"/>
</dbReference>
<dbReference type="GO" id="GO:0003676">
    <property type="term" value="F:nucleic acid binding"/>
    <property type="evidence" value="ECO:0007669"/>
    <property type="project" value="InterPro"/>
</dbReference>
<dbReference type="OrthoDB" id="9802901at2"/>
<dbReference type="SMART" id="SM00507">
    <property type="entry name" value="HNHc"/>
    <property type="match status" value="1"/>
</dbReference>
<accession>A0A4R7I1S1</accession>
<reference evidence="2 3" key="1">
    <citation type="submission" date="2019-03" db="EMBL/GenBank/DDBJ databases">
        <title>Sequencing the genomes of 1000 actinobacteria strains.</title>
        <authorList>
            <person name="Klenk H.-P."/>
        </authorList>
    </citation>
    <scope>NUCLEOTIDE SEQUENCE [LARGE SCALE GENOMIC DNA]</scope>
    <source>
        <strain evidence="2 3">DSM 18936</strain>
    </source>
</reference>
<dbReference type="PANTHER" id="PTHR33877:SF2">
    <property type="entry name" value="OS07G0170200 PROTEIN"/>
    <property type="match status" value="1"/>
</dbReference>
<dbReference type="InterPro" id="IPR002711">
    <property type="entry name" value="HNH"/>
</dbReference>
<dbReference type="InterPro" id="IPR003615">
    <property type="entry name" value="HNH_nuc"/>
</dbReference>
<dbReference type="AlphaFoldDB" id="A0A4R7I1S1"/>
<keyword evidence="2" id="KW-0540">Nuclease</keyword>
<evidence type="ECO:0000259" key="1">
    <source>
        <dbReference type="SMART" id="SM00507"/>
    </source>
</evidence>
<dbReference type="EMBL" id="SOAU01000001">
    <property type="protein sequence ID" value="TDT17130.1"/>
    <property type="molecule type" value="Genomic_DNA"/>
</dbReference>
<comment type="caution">
    <text evidence="2">The sequence shown here is derived from an EMBL/GenBank/DDBJ whole genome shotgun (WGS) entry which is preliminary data.</text>
</comment>
<keyword evidence="2" id="KW-0255">Endonuclease</keyword>
<name>A0A4R7I1S1_9ACTN</name>